<comment type="caution">
    <text evidence="12">The sequence shown here is derived from an EMBL/GenBank/DDBJ whole genome shotgun (WGS) entry which is preliminary data.</text>
</comment>
<evidence type="ECO:0000256" key="7">
    <source>
        <dbReference type="ARBA" id="ARBA00022970"/>
    </source>
</evidence>
<dbReference type="InterPro" id="IPR050086">
    <property type="entry name" value="MetN_ABC_transporter-like"/>
</dbReference>
<dbReference type="PROSITE" id="PS50893">
    <property type="entry name" value="ABC_TRANSPORTER_2"/>
    <property type="match status" value="1"/>
</dbReference>
<dbReference type="SMART" id="SM00382">
    <property type="entry name" value="AAA"/>
    <property type="match status" value="1"/>
</dbReference>
<dbReference type="SUPFAM" id="SSF52540">
    <property type="entry name" value="P-loop containing nucleoside triphosphate hydrolases"/>
    <property type="match status" value="1"/>
</dbReference>
<dbReference type="Pfam" id="PF09383">
    <property type="entry name" value="NIL"/>
    <property type="match status" value="1"/>
</dbReference>
<dbReference type="Proteomes" id="UP000006403">
    <property type="component" value="Unassembled WGS sequence"/>
</dbReference>
<dbReference type="Gene3D" id="3.30.70.260">
    <property type="match status" value="1"/>
</dbReference>
<gene>
    <name evidence="12" type="ORF">HMPREF1348_01731</name>
</gene>
<dbReference type="GO" id="GO:0006865">
    <property type="term" value="P:amino acid transport"/>
    <property type="evidence" value="ECO:0007669"/>
    <property type="project" value="UniProtKB-KW"/>
</dbReference>
<comment type="similarity">
    <text evidence="1">Belongs to the ABC transporter superfamily.</text>
</comment>
<dbReference type="InterPro" id="IPR003593">
    <property type="entry name" value="AAA+_ATPase"/>
</dbReference>
<evidence type="ECO:0000256" key="4">
    <source>
        <dbReference type="ARBA" id="ARBA00022741"/>
    </source>
</evidence>
<evidence type="ECO:0000256" key="10">
    <source>
        <dbReference type="ARBA" id="ARBA00055994"/>
    </source>
</evidence>
<dbReference type="PANTHER" id="PTHR43166">
    <property type="entry name" value="AMINO ACID IMPORT ATP-BINDING PROTEIN"/>
    <property type="match status" value="1"/>
</dbReference>
<dbReference type="SUPFAM" id="SSF55021">
    <property type="entry name" value="ACT-like"/>
    <property type="match status" value="1"/>
</dbReference>
<accession>J7CUY6</accession>
<name>J7CUY6_ENTFC</name>
<dbReference type="GO" id="GO:0016887">
    <property type="term" value="F:ATP hydrolysis activity"/>
    <property type="evidence" value="ECO:0007669"/>
    <property type="project" value="InterPro"/>
</dbReference>
<keyword evidence="6" id="KW-1278">Translocase</keyword>
<comment type="function">
    <text evidence="10">Part of the ABC transporter FtsEX involved in cellular division. Has ATPase activity. Essential for cell division and viability.</text>
</comment>
<dbReference type="GO" id="GO:0005524">
    <property type="term" value="F:ATP binding"/>
    <property type="evidence" value="ECO:0007669"/>
    <property type="project" value="UniProtKB-KW"/>
</dbReference>
<dbReference type="Pfam" id="PF00005">
    <property type="entry name" value="ABC_tran"/>
    <property type="match status" value="1"/>
</dbReference>
<keyword evidence="7" id="KW-0029">Amino-acid transport</keyword>
<dbReference type="PANTHER" id="PTHR43166:SF30">
    <property type="entry name" value="METHIONINE IMPORT ATP-BINDING PROTEIN METN"/>
    <property type="match status" value="1"/>
</dbReference>
<dbReference type="PATRIC" id="fig|1134806.3.peg.1649"/>
<feature type="domain" description="ABC transporter" evidence="11">
    <location>
        <begin position="6"/>
        <end position="243"/>
    </location>
</feature>
<keyword evidence="3" id="KW-1003">Cell membrane</keyword>
<evidence type="ECO:0000259" key="11">
    <source>
        <dbReference type="PROSITE" id="PS50893"/>
    </source>
</evidence>
<dbReference type="FunFam" id="3.40.50.300:FF:000056">
    <property type="entry name" value="Cell division ATP-binding protein FtsE"/>
    <property type="match status" value="1"/>
</dbReference>
<dbReference type="InterPro" id="IPR017871">
    <property type="entry name" value="ABC_transporter-like_CS"/>
</dbReference>
<keyword evidence="4" id="KW-0547">Nucleotide-binding</keyword>
<evidence type="ECO:0000256" key="1">
    <source>
        <dbReference type="ARBA" id="ARBA00005417"/>
    </source>
</evidence>
<protein>
    <submittedName>
        <fullName evidence="12">ABC transporter, ATP-binding protein</fullName>
    </submittedName>
</protein>
<dbReference type="AlphaFoldDB" id="J7CUY6"/>
<dbReference type="InterPro" id="IPR045865">
    <property type="entry name" value="ACT-like_dom_sf"/>
</dbReference>
<dbReference type="CDD" id="cd03258">
    <property type="entry name" value="ABC_MetN_methionine_transporter"/>
    <property type="match status" value="1"/>
</dbReference>
<dbReference type="EMBL" id="AMBL01000055">
    <property type="protein sequence ID" value="EJY44957.1"/>
    <property type="molecule type" value="Genomic_DNA"/>
</dbReference>
<dbReference type="InterPro" id="IPR027417">
    <property type="entry name" value="P-loop_NTPase"/>
</dbReference>
<keyword evidence="2" id="KW-0813">Transport</keyword>
<evidence type="ECO:0000256" key="6">
    <source>
        <dbReference type="ARBA" id="ARBA00022967"/>
    </source>
</evidence>
<evidence type="ECO:0000256" key="3">
    <source>
        <dbReference type="ARBA" id="ARBA00022475"/>
    </source>
</evidence>
<dbReference type="Gene3D" id="3.40.50.300">
    <property type="entry name" value="P-loop containing nucleotide triphosphate hydrolases"/>
    <property type="match status" value="1"/>
</dbReference>
<evidence type="ECO:0000256" key="8">
    <source>
        <dbReference type="ARBA" id="ARBA00023136"/>
    </source>
</evidence>
<dbReference type="GO" id="GO:0005886">
    <property type="term" value="C:plasma membrane"/>
    <property type="evidence" value="ECO:0007669"/>
    <property type="project" value="UniProtKB-ARBA"/>
</dbReference>
<evidence type="ECO:0000256" key="2">
    <source>
        <dbReference type="ARBA" id="ARBA00022448"/>
    </source>
</evidence>
<organism evidence="12 13">
    <name type="scientific">Enterococcus faecium 505</name>
    <dbReference type="NCBI Taxonomy" id="1134806"/>
    <lineage>
        <taxon>Bacteria</taxon>
        <taxon>Bacillati</taxon>
        <taxon>Bacillota</taxon>
        <taxon>Bacilli</taxon>
        <taxon>Lactobacillales</taxon>
        <taxon>Enterococcaceae</taxon>
        <taxon>Enterococcus</taxon>
    </lineage>
</organism>
<reference evidence="12 13" key="1">
    <citation type="submission" date="2012-04" db="EMBL/GenBank/DDBJ databases">
        <authorList>
            <person name="Weinstock G."/>
            <person name="Sodergren E."/>
            <person name="Lobos E.A."/>
            <person name="Fulton L."/>
            <person name="Fulton R."/>
            <person name="Courtney L."/>
            <person name="Fronick C."/>
            <person name="O'Laughlin M."/>
            <person name="Godfrey J."/>
            <person name="Wilson R.M."/>
            <person name="Miner T."/>
            <person name="Farmer C."/>
            <person name="Delehaunty K."/>
            <person name="Cordes M."/>
            <person name="Minx P."/>
            <person name="Tomlinson C."/>
            <person name="Chen J."/>
            <person name="Wollam A."/>
            <person name="Pepin K.H."/>
            <person name="Bhonagiri V."/>
            <person name="Zhang X."/>
            <person name="Suruliraj S."/>
            <person name="Warren W."/>
            <person name="Mitreva M."/>
            <person name="Mardis E.R."/>
            <person name="Wilson R.K."/>
        </authorList>
    </citation>
    <scope>NUCLEOTIDE SEQUENCE [LARGE SCALE GENOMIC DNA]</scope>
    <source>
        <strain evidence="12 13">505</strain>
    </source>
</reference>
<keyword evidence="5 12" id="KW-0067">ATP-binding</keyword>
<evidence type="ECO:0000313" key="12">
    <source>
        <dbReference type="EMBL" id="EJY44957.1"/>
    </source>
</evidence>
<dbReference type="PROSITE" id="PS00211">
    <property type="entry name" value="ABC_TRANSPORTER_1"/>
    <property type="match status" value="1"/>
</dbReference>
<keyword evidence="8" id="KW-0472">Membrane</keyword>
<dbReference type="InterPro" id="IPR018449">
    <property type="entry name" value="NIL_domain"/>
</dbReference>
<dbReference type="InterPro" id="IPR041701">
    <property type="entry name" value="MetN_ABC"/>
</dbReference>
<dbReference type="SMART" id="SM00930">
    <property type="entry name" value="NIL"/>
    <property type="match status" value="1"/>
</dbReference>
<proteinExistence type="inferred from homology"/>
<dbReference type="InterPro" id="IPR003439">
    <property type="entry name" value="ABC_transporter-like_ATP-bd"/>
</dbReference>
<evidence type="ECO:0000256" key="5">
    <source>
        <dbReference type="ARBA" id="ARBA00022840"/>
    </source>
</evidence>
<sequence length="359" mass="40015">MLMIELRDVSVCFKQKEKEIQAVDSVDLTIEKGDVYGIVGYSGAGKSTLVRVMNLLQKPTAGEVIVNQTNLSQLSPKELRKERKAIGMIFQHFNLMESRTIFDNVDFSLKYSGKSKQERRQKVNELLELVGLEEKASAYPKQLSGGQKQRVAIARALANEPKVLLCDEATSALDPKTTLQILALLKKLNRQLGLTIVLITHEMQVVKEICNKVAVMEAGKIIEKGSSIQIFSHPEEELTKDFIRTATHLDQALETISAHAAFADQIANKWLVELSYIGNQTNEPLIAHLYSKYQVTANILYGNVELLQETPLGSLIVTLAGETKQRQKALDYLIKSGVKITILQKNELDNRIKVIEGGS</sequence>
<comment type="catalytic activity">
    <reaction evidence="9">
        <text>ATP + H2O = ADP + phosphate + H(+)</text>
        <dbReference type="Rhea" id="RHEA:13065"/>
        <dbReference type="ChEBI" id="CHEBI:15377"/>
        <dbReference type="ChEBI" id="CHEBI:15378"/>
        <dbReference type="ChEBI" id="CHEBI:30616"/>
        <dbReference type="ChEBI" id="CHEBI:43474"/>
        <dbReference type="ChEBI" id="CHEBI:456216"/>
    </reaction>
</comment>
<dbReference type="HOGENOM" id="CLU_000604_1_3_9"/>
<evidence type="ECO:0000256" key="9">
    <source>
        <dbReference type="ARBA" id="ARBA00049360"/>
    </source>
</evidence>
<evidence type="ECO:0000313" key="13">
    <source>
        <dbReference type="Proteomes" id="UP000006403"/>
    </source>
</evidence>